<dbReference type="Proteomes" id="UP001352263">
    <property type="component" value="Unassembled WGS sequence"/>
</dbReference>
<comment type="caution">
    <text evidence="2">The sequence shown here is derived from an EMBL/GenBank/DDBJ whole genome shotgun (WGS) entry which is preliminary data.</text>
</comment>
<protein>
    <submittedName>
        <fullName evidence="2">Anti-sigma factor</fullName>
    </submittedName>
</protein>
<dbReference type="EMBL" id="JAWIIV010000001">
    <property type="protein sequence ID" value="MEC4717740.1"/>
    <property type="molecule type" value="Genomic_DNA"/>
</dbReference>
<dbReference type="PANTHER" id="PTHR37461">
    <property type="entry name" value="ANTI-SIGMA-K FACTOR RSKA"/>
    <property type="match status" value="1"/>
</dbReference>
<accession>A0ABU6J291</accession>
<evidence type="ECO:0000259" key="1">
    <source>
        <dbReference type="Pfam" id="PF10099"/>
    </source>
</evidence>
<sequence length="231" mass="24473">MNFRDQDEVVAVAGEYVLGALSSEEMAEVEQEIGRNHALAAAVGYWRDRLLEVTPAPPPVMPAPRLWARIERDIRQALPAPRAPASGLWNSLFFWRASGMAGVLASALLALRLFTAAPEALTPRYVAVLQPPASGAVWVVAIDAKEVHLRPLSPVQLEAGRSVQFWTKPEGAAAPTSLGLVAADRPTSVPLSMLPGLGPNQLFEVTLEPQSGSPTGRPTGPILAVGTAAPL</sequence>
<proteinExistence type="predicted"/>
<dbReference type="Pfam" id="PF10099">
    <property type="entry name" value="RskA_C"/>
    <property type="match status" value="1"/>
</dbReference>
<gene>
    <name evidence="2" type="ORF">RY831_01130</name>
</gene>
<evidence type="ECO:0000313" key="3">
    <source>
        <dbReference type="Proteomes" id="UP001352263"/>
    </source>
</evidence>
<dbReference type="InterPro" id="IPR051474">
    <property type="entry name" value="Anti-sigma-K/W_factor"/>
</dbReference>
<evidence type="ECO:0000313" key="2">
    <source>
        <dbReference type="EMBL" id="MEC4717740.1"/>
    </source>
</evidence>
<dbReference type="InterPro" id="IPR018764">
    <property type="entry name" value="RskA_C"/>
</dbReference>
<reference evidence="2 3" key="1">
    <citation type="submission" date="2023-10" db="EMBL/GenBank/DDBJ databases">
        <title>Noviherbaspirillum sp. CPCC 100848 genome assembly.</title>
        <authorList>
            <person name="Li X.Y."/>
            <person name="Fang X.M."/>
        </authorList>
    </citation>
    <scope>NUCLEOTIDE SEQUENCE [LARGE SCALE GENOMIC DNA]</scope>
    <source>
        <strain evidence="2 3">CPCC 100848</strain>
    </source>
</reference>
<name>A0ABU6J291_9BURK</name>
<keyword evidence="3" id="KW-1185">Reference proteome</keyword>
<dbReference type="RefSeq" id="WP_326504490.1">
    <property type="nucleotide sequence ID" value="NZ_JAWIIV010000001.1"/>
</dbReference>
<feature type="domain" description="Anti-sigma K factor RskA C-terminal" evidence="1">
    <location>
        <begin position="103"/>
        <end position="222"/>
    </location>
</feature>
<dbReference type="PANTHER" id="PTHR37461:SF1">
    <property type="entry name" value="ANTI-SIGMA-K FACTOR RSKA"/>
    <property type="match status" value="1"/>
</dbReference>
<organism evidence="2 3">
    <name type="scientific">Noviherbaspirillum album</name>
    <dbReference type="NCBI Taxonomy" id="3080276"/>
    <lineage>
        <taxon>Bacteria</taxon>
        <taxon>Pseudomonadati</taxon>
        <taxon>Pseudomonadota</taxon>
        <taxon>Betaproteobacteria</taxon>
        <taxon>Burkholderiales</taxon>
        <taxon>Oxalobacteraceae</taxon>
        <taxon>Noviherbaspirillum</taxon>
    </lineage>
</organism>